<sequence length="297" mass="33545">MKDAPAQVLQAFITTARFATNQNQVFPAADSIPHSINDLRARTSLAISEKAHESMLRPDVIIEEIELDDARQLESMSRFCIDMFFNSGESAEKDGTFISRCVVIVEEIAYCFLSLMHFHLPVLQFRGWKNIKIAALQKAQMLDLSTPTGGNRSIFVAKNSSSQIIGCCEVIEERIDLSYSTANKARRRTKSSRLRPIIENLSVRPDYRRNGIGVDLVIACERAVQTWIPRHDEVYAQVEEDNTSAINLFSQCGYTSLFVDPTCTKVILDDNLFGKQTSVSKVMFRKFLSNDSDLQLF</sequence>
<dbReference type="PROSITE" id="PS51186">
    <property type="entry name" value="GNAT"/>
    <property type="match status" value="1"/>
</dbReference>
<dbReference type="Proteomes" id="UP001530400">
    <property type="component" value="Unassembled WGS sequence"/>
</dbReference>
<keyword evidence="3" id="KW-1185">Reference proteome</keyword>
<dbReference type="CDD" id="cd04301">
    <property type="entry name" value="NAT_SF"/>
    <property type="match status" value="1"/>
</dbReference>
<reference evidence="2 3" key="1">
    <citation type="submission" date="2024-10" db="EMBL/GenBank/DDBJ databases">
        <title>Updated reference genomes for cyclostephanoid diatoms.</title>
        <authorList>
            <person name="Roberts W.R."/>
            <person name="Alverson A.J."/>
        </authorList>
    </citation>
    <scope>NUCLEOTIDE SEQUENCE [LARGE SCALE GENOMIC DNA]</scope>
    <source>
        <strain evidence="2 3">AJA010-31</strain>
    </source>
</reference>
<accession>A0ABD3NBZ8</accession>
<dbReference type="InterPro" id="IPR016181">
    <property type="entry name" value="Acyl_CoA_acyltransferase"/>
</dbReference>
<evidence type="ECO:0000313" key="3">
    <source>
        <dbReference type="Proteomes" id="UP001530400"/>
    </source>
</evidence>
<dbReference type="SUPFAM" id="SSF55729">
    <property type="entry name" value="Acyl-CoA N-acyltransferases (Nat)"/>
    <property type="match status" value="1"/>
</dbReference>
<protein>
    <recommendedName>
        <fullName evidence="1">N-acetyltransferase domain-containing protein</fullName>
    </recommendedName>
</protein>
<dbReference type="AlphaFoldDB" id="A0ABD3NBZ8"/>
<dbReference type="InterPro" id="IPR000182">
    <property type="entry name" value="GNAT_dom"/>
</dbReference>
<dbReference type="EMBL" id="JALLPJ020001228">
    <property type="protein sequence ID" value="KAL3773584.1"/>
    <property type="molecule type" value="Genomic_DNA"/>
</dbReference>
<gene>
    <name evidence="2" type="ORF">ACHAWO_003071</name>
</gene>
<evidence type="ECO:0000313" key="2">
    <source>
        <dbReference type="EMBL" id="KAL3773584.1"/>
    </source>
</evidence>
<comment type="caution">
    <text evidence="2">The sequence shown here is derived from an EMBL/GenBank/DDBJ whole genome shotgun (WGS) entry which is preliminary data.</text>
</comment>
<name>A0ABD3NBZ8_9STRA</name>
<dbReference type="Pfam" id="PF00583">
    <property type="entry name" value="Acetyltransf_1"/>
    <property type="match status" value="1"/>
</dbReference>
<evidence type="ECO:0000259" key="1">
    <source>
        <dbReference type="PROSITE" id="PS51186"/>
    </source>
</evidence>
<proteinExistence type="predicted"/>
<feature type="domain" description="N-acetyltransferase" evidence="1">
    <location>
        <begin position="102"/>
        <end position="273"/>
    </location>
</feature>
<dbReference type="Gene3D" id="3.40.630.30">
    <property type="match status" value="1"/>
</dbReference>
<organism evidence="2 3">
    <name type="scientific">Cyclotella atomus</name>
    <dbReference type="NCBI Taxonomy" id="382360"/>
    <lineage>
        <taxon>Eukaryota</taxon>
        <taxon>Sar</taxon>
        <taxon>Stramenopiles</taxon>
        <taxon>Ochrophyta</taxon>
        <taxon>Bacillariophyta</taxon>
        <taxon>Coscinodiscophyceae</taxon>
        <taxon>Thalassiosirophycidae</taxon>
        <taxon>Stephanodiscales</taxon>
        <taxon>Stephanodiscaceae</taxon>
        <taxon>Cyclotella</taxon>
    </lineage>
</organism>